<dbReference type="PRINTS" id="PR00095">
    <property type="entry name" value="ANTSNTHASEI"/>
</dbReference>
<keyword evidence="4" id="KW-0456">Lyase</keyword>
<organism evidence="6 7">
    <name type="scientific">Gordonia jinhuaensis</name>
    <dbReference type="NCBI Taxonomy" id="1517702"/>
    <lineage>
        <taxon>Bacteria</taxon>
        <taxon>Bacillati</taxon>
        <taxon>Actinomycetota</taxon>
        <taxon>Actinomycetes</taxon>
        <taxon>Mycobacteriales</taxon>
        <taxon>Gordoniaceae</taxon>
        <taxon>Gordonia</taxon>
    </lineage>
</organism>
<accession>A0A916ST70</accession>
<dbReference type="InterPro" id="IPR019999">
    <property type="entry name" value="Anth_synth_I-like"/>
</dbReference>
<dbReference type="NCBIfam" id="TIGR03494">
    <property type="entry name" value="salicyl_syn"/>
    <property type="match status" value="1"/>
</dbReference>
<dbReference type="PANTHER" id="PTHR11236">
    <property type="entry name" value="AMINOBENZOATE/ANTHRANILATE SYNTHASE"/>
    <property type="match status" value="1"/>
</dbReference>
<evidence type="ECO:0000313" key="7">
    <source>
        <dbReference type="Proteomes" id="UP000621454"/>
    </source>
</evidence>
<evidence type="ECO:0000313" key="6">
    <source>
        <dbReference type="EMBL" id="GGB15864.1"/>
    </source>
</evidence>
<dbReference type="Gene3D" id="3.60.120.10">
    <property type="entry name" value="Anthranilate synthase"/>
    <property type="match status" value="1"/>
</dbReference>
<dbReference type="InterPro" id="IPR015890">
    <property type="entry name" value="Chorismate_C"/>
</dbReference>
<dbReference type="AlphaFoldDB" id="A0A916ST70"/>
<evidence type="ECO:0000256" key="1">
    <source>
        <dbReference type="ARBA" id="ARBA00001946"/>
    </source>
</evidence>
<dbReference type="InterPro" id="IPR019996">
    <property type="entry name" value="Salicylate_synthase"/>
</dbReference>
<evidence type="ECO:0000259" key="5">
    <source>
        <dbReference type="Pfam" id="PF00425"/>
    </source>
</evidence>
<dbReference type="Proteomes" id="UP000621454">
    <property type="component" value="Unassembled WGS sequence"/>
</dbReference>
<keyword evidence="7" id="KW-1185">Reference proteome</keyword>
<evidence type="ECO:0000256" key="3">
    <source>
        <dbReference type="ARBA" id="ARBA00022842"/>
    </source>
</evidence>
<dbReference type="GO" id="GO:0008909">
    <property type="term" value="F:isochorismate synthase activity"/>
    <property type="evidence" value="ECO:0007669"/>
    <property type="project" value="InterPro"/>
</dbReference>
<dbReference type="RefSeq" id="WP_188584541.1">
    <property type="nucleotide sequence ID" value="NZ_BMGC01000001.1"/>
</dbReference>
<dbReference type="GO" id="GO:0000162">
    <property type="term" value="P:L-tryptophan biosynthetic process"/>
    <property type="evidence" value="ECO:0007669"/>
    <property type="project" value="TreeGrafter"/>
</dbReference>
<dbReference type="InterPro" id="IPR005801">
    <property type="entry name" value="ADC_synthase"/>
</dbReference>
<dbReference type="EMBL" id="BMGC01000001">
    <property type="protein sequence ID" value="GGB15864.1"/>
    <property type="molecule type" value="Genomic_DNA"/>
</dbReference>
<protein>
    <submittedName>
        <fullName evidence="6">Anthranilate synthase component I TrpE2/ Salicylate synthase MbtI</fullName>
    </submittedName>
</protein>
<feature type="domain" description="Chorismate-utilising enzyme C-terminal" evidence="5">
    <location>
        <begin position="172"/>
        <end position="426"/>
    </location>
</feature>
<proteinExistence type="predicted"/>
<sequence length="442" mass="47275">MSLLIDSHARAALSPERAAQICAAWASSGEFGEYVVYERGLSWVFAAGVASRIVLTRDEIVVTDNGEQTVSRWDGDPAGALERALDSLQDASWRVYGWVGFDFCAPRFDLVDRIGEDTVLAHLIVPRFEAFIDAAGVDTGDADPATAVRLRVLAGRVAEPAPPTEVDVTADPDDYRDRAAQAINEIEAGRYQKVILSRRVEIPFEVDIPATYARGRASNNPARSYLLELGDLQAAGFSPEIVVATKLDGTVVSHPLAGTRAFGRSDELDSAARAELLADPKEIAEHAISVQAAFEEIDSVSVPGSTALSEFMAVRERGSVQHLASTVRGKLAPENGPWRALAATFPAITASGIPKAQAVDAIYRLEPDRRGLYSGAVVAASSHGDLEATLTLRSVFSSAGESWLRAGAGVVAQSTPEREFEETCEKLASVAPYVVARSQPVQ</sequence>
<dbReference type="SUPFAM" id="SSF56322">
    <property type="entry name" value="ADC synthase"/>
    <property type="match status" value="1"/>
</dbReference>
<reference evidence="6" key="2">
    <citation type="submission" date="2020-09" db="EMBL/GenBank/DDBJ databases">
        <authorList>
            <person name="Sun Q."/>
            <person name="Zhou Y."/>
        </authorList>
    </citation>
    <scope>NUCLEOTIDE SEQUENCE</scope>
    <source>
        <strain evidence="6">CGMCC 1.12827</strain>
    </source>
</reference>
<dbReference type="PANTHER" id="PTHR11236:SF48">
    <property type="entry name" value="ISOCHORISMATE SYNTHASE MENF"/>
    <property type="match status" value="1"/>
</dbReference>
<gene>
    <name evidence="6" type="ORF">GCM10011489_00010</name>
</gene>
<name>A0A916ST70_9ACTN</name>
<dbReference type="Pfam" id="PF00425">
    <property type="entry name" value="Chorismate_bind"/>
    <property type="match status" value="1"/>
</dbReference>
<reference evidence="6" key="1">
    <citation type="journal article" date="2014" name="Int. J. Syst. Evol. Microbiol.">
        <title>Complete genome sequence of Corynebacterium casei LMG S-19264T (=DSM 44701T), isolated from a smear-ripened cheese.</title>
        <authorList>
            <consortium name="US DOE Joint Genome Institute (JGI-PGF)"/>
            <person name="Walter F."/>
            <person name="Albersmeier A."/>
            <person name="Kalinowski J."/>
            <person name="Ruckert C."/>
        </authorList>
    </citation>
    <scope>NUCLEOTIDE SEQUENCE</scope>
    <source>
        <strain evidence="6">CGMCC 1.12827</strain>
    </source>
</reference>
<dbReference type="GO" id="GO:0046872">
    <property type="term" value="F:metal ion binding"/>
    <property type="evidence" value="ECO:0007669"/>
    <property type="project" value="UniProtKB-KW"/>
</dbReference>
<keyword evidence="2" id="KW-0479">Metal-binding</keyword>
<comment type="cofactor">
    <cofactor evidence="1">
        <name>Mg(2+)</name>
        <dbReference type="ChEBI" id="CHEBI:18420"/>
    </cofactor>
</comment>
<evidence type="ECO:0000256" key="2">
    <source>
        <dbReference type="ARBA" id="ARBA00022723"/>
    </source>
</evidence>
<dbReference type="GO" id="GO:0016833">
    <property type="term" value="F:oxo-acid-lyase activity"/>
    <property type="evidence" value="ECO:0007669"/>
    <property type="project" value="InterPro"/>
</dbReference>
<comment type="caution">
    <text evidence="6">The sequence shown here is derived from an EMBL/GenBank/DDBJ whole genome shotgun (WGS) entry which is preliminary data.</text>
</comment>
<keyword evidence="3" id="KW-0460">Magnesium</keyword>
<evidence type="ECO:0000256" key="4">
    <source>
        <dbReference type="ARBA" id="ARBA00023239"/>
    </source>
</evidence>